<dbReference type="InterPro" id="IPR025333">
    <property type="entry name" value="DUF4239"/>
</dbReference>
<accession>A0A6M4AUU8</accession>
<protein>
    <recommendedName>
        <fullName evidence="4">DUF4239 domain-containing protein</fullName>
    </recommendedName>
</protein>
<evidence type="ECO:0000313" key="3">
    <source>
        <dbReference type="Proteomes" id="UP000503018"/>
    </source>
</evidence>
<feature type="transmembrane region" description="Helical" evidence="1">
    <location>
        <begin position="7"/>
        <end position="26"/>
    </location>
</feature>
<keyword evidence="1" id="KW-1133">Transmembrane helix</keyword>
<dbReference type="Pfam" id="PF14023">
    <property type="entry name" value="Bestrophin-like"/>
    <property type="match status" value="1"/>
</dbReference>
<dbReference type="EMBL" id="CP053015">
    <property type="protein sequence ID" value="QJQ32814.1"/>
    <property type="molecule type" value="Genomic_DNA"/>
</dbReference>
<dbReference type="Proteomes" id="UP000503018">
    <property type="component" value="Chromosome"/>
</dbReference>
<evidence type="ECO:0000256" key="1">
    <source>
        <dbReference type="SAM" id="Phobius"/>
    </source>
</evidence>
<proteinExistence type="predicted"/>
<sequence>MISTLSLAGVGIGIMLALLLCVELGYRIRRRLDRRYPDREPAEMDFLLSAAMGLLALLLGFTFSLALSRHEQRRDLVIAEANAIGTSWLRIQALDEPARAQLSTAYAAYSQARLDWSIASETNEGGHAAMLRANQLQTTLWPAAIDALRASRGMVDAKTLLDPLNESFDLAAERVARRDAHLPAALLAMLLLYLLIAAGLTGWRLAADGHRAPVASSLTMLLLTLAVVATLDLDRARDGLISVSQQPMRDVVAAQKAR</sequence>
<dbReference type="AlphaFoldDB" id="A0A6M4AUU8"/>
<keyword evidence="3" id="KW-1185">Reference proteome</keyword>
<feature type="transmembrane region" description="Helical" evidence="1">
    <location>
        <begin position="46"/>
        <end position="67"/>
    </location>
</feature>
<evidence type="ECO:0008006" key="4">
    <source>
        <dbReference type="Google" id="ProtNLM"/>
    </source>
</evidence>
<evidence type="ECO:0000313" key="2">
    <source>
        <dbReference type="EMBL" id="QJQ32814.1"/>
    </source>
</evidence>
<feature type="transmembrane region" description="Helical" evidence="1">
    <location>
        <begin position="212"/>
        <end position="231"/>
    </location>
</feature>
<keyword evidence="1" id="KW-0472">Membrane</keyword>
<gene>
    <name evidence="2" type="ORF">GV829_10470</name>
</gene>
<dbReference type="KEGG" id="slan:GV829_10470"/>
<dbReference type="RefSeq" id="WP_169946450.1">
    <property type="nucleotide sequence ID" value="NZ_CP053015.1"/>
</dbReference>
<keyword evidence="1" id="KW-0812">Transmembrane</keyword>
<reference evidence="2 3" key="1">
    <citation type="submission" date="2020-01" db="EMBL/GenBank/DDBJ databases">
        <title>Sphingomonas sp. strain CSW-10.</title>
        <authorList>
            <person name="Chen W.-M."/>
        </authorList>
    </citation>
    <scope>NUCLEOTIDE SEQUENCE [LARGE SCALE GENOMIC DNA]</scope>
    <source>
        <strain evidence="2 3">CSW-10</strain>
    </source>
</reference>
<feature type="transmembrane region" description="Helical" evidence="1">
    <location>
        <begin position="184"/>
        <end position="206"/>
    </location>
</feature>
<organism evidence="2 3">
    <name type="scientific">Sphingomonas lacunae</name>
    <dbReference type="NCBI Taxonomy" id="2698828"/>
    <lineage>
        <taxon>Bacteria</taxon>
        <taxon>Pseudomonadati</taxon>
        <taxon>Pseudomonadota</taxon>
        <taxon>Alphaproteobacteria</taxon>
        <taxon>Sphingomonadales</taxon>
        <taxon>Sphingomonadaceae</taxon>
        <taxon>Sphingomonas</taxon>
    </lineage>
</organism>
<name>A0A6M4AUU8_9SPHN</name>